<evidence type="ECO:0000256" key="2">
    <source>
        <dbReference type="SAM" id="MobiDB-lite"/>
    </source>
</evidence>
<organism evidence="3 4">
    <name type="scientific">Asparagus officinalis</name>
    <name type="common">Garden asparagus</name>
    <dbReference type="NCBI Taxonomy" id="4686"/>
    <lineage>
        <taxon>Eukaryota</taxon>
        <taxon>Viridiplantae</taxon>
        <taxon>Streptophyta</taxon>
        <taxon>Embryophyta</taxon>
        <taxon>Tracheophyta</taxon>
        <taxon>Spermatophyta</taxon>
        <taxon>Magnoliopsida</taxon>
        <taxon>Liliopsida</taxon>
        <taxon>Asparagales</taxon>
        <taxon>Asparagaceae</taxon>
        <taxon>Asparagoideae</taxon>
        <taxon>Asparagus</taxon>
    </lineage>
</organism>
<feature type="region of interest" description="Disordered" evidence="2">
    <location>
        <begin position="155"/>
        <end position="196"/>
    </location>
</feature>
<keyword evidence="4" id="KW-1185">Reference proteome</keyword>
<protein>
    <submittedName>
        <fullName evidence="3">Uncharacterized protein</fullName>
    </submittedName>
</protein>
<feature type="region of interest" description="Disordered" evidence="2">
    <location>
        <begin position="1"/>
        <end position="37"/>
    </location>
</feature>
<evidence type="ECO:0000256" key="1">
    <source>
        <dbReference type="SAM" id="Coils"/>
    </source>
</evidence>
<proteinExistence type="predicted"/>
<dbReference type="Gramene" id="ONK63134">
    <property type="protein sequence ID" value="ONK63134"/>
    <property type="gene ID" value="A4U43_C07F11760"/>
</dbReference>
<accession>A0A5P1EBE1</accession>
<dbReference type="AlphaFoldDB" id="A0A5P1EBE1"/>
<dbReference type="EMBL" id="CM007387">
    <property type="protein sequence ID" value="ONK63134.1"/>
    <property type="molecule type" value="Genomic_DNA"/>
</dbReference>
<keyword evidence="1" id="KW-0175">Coiled coil</keyword>
<evidence type="ECO:0000313" key="4">
    <source>
        <dbReference type="Proteomes" id="UP000243459"/>
    </source>
</evidence>
<evidence type="ECO:0000313" key="3">
    <source>
        <dbReference type="EMBL" id="ONK63134.1"/>
    </source>
</evidence>
<dbReference type="Proteomes" id="UP000243459">
    <property type="component" value="Chromosome 7"/>
</dbReference>
<reference evidence="4" key="1">
    <citation type="journal article" date="2017" name="Nat. Commun.">
        <title>The asparagus genome sheds light on the origin and evolution of a young Y chromosome.</title>
        <authorList>
            <person name="Harkess A."/>
            <person name="Zhou J."/>
            <person name="Xu C."/>
            <person name="Bowers J.E."/>
            <person name="Van der Hulst R."/>
            <person name="Ayyampalayam S."/>
            <person name="Mercati F."/>
            <person name="Riccardi P."/>
            <person name="McKain M.R."/>
            <person name="Kakrana A."/>
            <person name="Tang H."/>
            <person name="Ray J."/>
            <person name="Groenendijk J."/>
            <person name="Arikit S."/>
            <person name="Mathioni S.M."/>
            <person name="Nakano M."/>
            <person name="Shan H."/>
            <person name="Telgmann-Rauber A."/>
            <person name="Kanno A."/>
            <person name="Yue Z."/>
            <person name="Chen H."/>
            <person name="Li W."/>
            <person name="Chen Y."/>
            <person name="Xu X."/>
            <person name="Zhang Y."/>
            <person name="Luo S."/>
            <person name="Chen H."/>
            <person name="Gao J."/>
            <person name="Mao Z."/>
            <person name="Pires J.C."/>
            <person name="Luo M."/>
            <person name="Kudrna D."/>
            <person name="Wing R.A."/>
            <person name="Meyers B.C."/>
            <person name="Yi K."/>
            <person name="Kong H."/>
            <person name="Lavrijsen P."/>
            <person name="Sunseri F."/>
            <person name="Falavigna A."/>
            <person name="Ye Y."/>
            <person name="Leebens-Mack J.H."/>
            <person name="Chen G."/>
        </authorList>
    </citation>
    <scope>NUCLEOTIDE SEQUENCE [LARGE SCALE GENOMIC DNA]</scope>
    <source>
        <strain evidence="4">cv. DH0086</strain>
    </source>
</reference>
<gene>
    <name evidence="3" type="ORF">A4U43_C07F11760</name>
</gene>
<feature type="coiled-coil region" evidence="1">
    <location>
        <begin position="84"/>
        <end position="135"/>
    </location>
</feature>
<feature type="compositionally biased region" description="Low complexity" evidence="2">
    <location>
        <begin position="7"/>
        <end position="18"/>
    </location>
</feature>
<dbReference type="OrthoDB" id="777875at2759"/>
<sequence length="196" mass="22215">MEEEMEVMMMTPTATMTKSTEKSRNPMAGPTDPPSSPIWKLYDNPHYADRVHRHHHHYSYACITKSRSSYHTRDLGSFSRPMNRDVNLSDLDNALAEIKELRAELEFERRMRRKVDALNRALARELEEERRAREAAGGNAVRAWRRRGRVARTRARDEGWSRTSGAMTFEDLGGGDAGGEGSDEAIGGQICYGGEN</sequence>
<name>A0A5P1EBE1_ASPOF</name>